<dbReference type="SUPFAM" id="SSF56935">
    <property type="entry name" value="Porins"/>
    <property type="match status" value="1"/>
</dbReference>
<evidence type="ECO:0000256" key="8">
    <source>
        <dbReference type="PROSITE-ProRule" id="PRU01360"/>
    </source>
</evidence>
<protein>
    <submittedName>
        <fullName evidence="11">Collagen-binding protein</fullName>
    </submittedName>
</protein>
<dbReference type="Pfam" id="PF13715">
    <property type="entry name" value="CarbopepD_reg_2"/>
    <property type="match status" value="1"/>
</dbReference>
<evidence type="ECO:0000313" key="11">
    <source>
        <dbReference type="EMBL" id="GGD76966.1"/>
    </source>
</evidence>
<keyword evidence="12" id="KW-1185">Reference proteome</keyword>
<dbReference type="InterPro" id="IPR036942">
    <property type="entry name" value="Beta-barrel_TonB_sf"/>
</dbReference>
<keyword evidence="6 8" id="KW-0472">Membrane</keyword>
<accession>A0A916Z5P4</accession>
<sequence length="796" mass="90871">MKKHFYLYIALLLVGFNTQAQFYITGIVRDSITNTPLEGASIVLDYNKTKNGTKTDANGKFVLTVSRGNHTLNVRYVGYVSFSKFIASQQSNLNIDVSLTRVENELEQVVVTTKGFDQNVRQPLLGVNQINIKTFQKLPSAFGELDLLRGMQMLPGVTSVGEASNGVNIRGGTTDQNLILLDDTPIFNPTHMFGLFSVFPPDAVTNLDLYKGNVPGRYGGRAASVVDITLKNPSLEKFMIKGGISLVSNRLMVEAPIVKDKVGIYFAGRGAFNDFLLPIASERLNNIRTKFGEGVFKGFWKMNPKNTLTTTYYKSYDNFQTNLLTNLPNVIGVSTFYKHYTNNGMMRWLHVINPKLNLQTTALVAQYSPKIINVEKTDNEVSLESSLLQKQIKSNINYQLSKHKIESGLSFIQYTIKPGTLNPNASVSVKYITTPTEYANEAGWYADDEYEISKKLAVSMGIRYSRFMAMGPNNYRTYISGEPRDDYSVLDTVQIARGKVMKAYGGFEPRFGLRYNLSENASLKFGYNLMRQYLQIVSNTTTPIPTSRWKTSDQHIKPQISSLISMGYYQSFNDNIYDLSIEGYYRFTENIVDYKPGADFLLQKYPETQIVQGISKAYGLELMVTKKKGKVNGWVNYTYSRAFNRTFENVNPIDRVNNGNWYASNYDRPHSLNSSLDITVDKHNSFSFTFMYSTGRPYTEPVGFVNYLNNVYPFFDERNNKRIPDYHRLDFAWNIYNPRMKDRRYKTRWAFTVYNLYAKKNVYSVFFKTENGVNKAYKLQIFAAPIVSLAYNFEFQ</sequence>
<dbReference type="InterPro" id="IPR037066">
    <property type="entry name" value="Plug_dom_sf"/>
</dbReference>
<dbReference type="Proteomes" id="UP000609064">
    <property type="component" value="Unassembled WGS sequence"/>
</dbReference>
<comment type="similarity">
    <text evidence="8">Belongs to the TonB-dependent receptor family.</text>
</comment>
<dbReference type="RefSeq" id="WP_188769894.1">
    <property type="nucleotide sequence ID" value="NZ_BMKK01000012.1"/>
</dbReference>
<keyword evidence="4 8" id="KW-0812">Transmembrane</keyword>
<feature type="domain" description="TonB-dependent transporter Oar-like beta-barrel" evidence="10">
    <location>
        <begin position="424"/>
        <end position="539"/>
    </location>
</feature>
<evidence type="ECO:0000256" key="3">
    <source>
        <dbReference type="ARBA" id="ARBA00022452"/>
    </source>
</evidence>
<dbReference type="InterPro" id="IPR012910">
    <property type="entry name" value="Plug_dom"/>
</dbReference>
<dbReference type="Gene3D" id="2.60.40.1120">
    <property type="entry name" value="Carboxypeptidase-like, regulatory domain"/>
    <property type="match status" value="1"/>
</dbReference>
<keyword evidence="3 8" id="KW-1134">Transmembrane beta strand</keyword>
<dbReference type="GO" id="GO:0044718">
    <property type="term" value="P:siderophore transmembrane transport"/>
    <property type="evidence" value="ECO:0007669"/>
    <property type="project" value="TreeGrafter"/>
</dbReference>
<name>A0A916Z5P4_9BACT</name>
<feature type="domain" description="TonB-dependent receptor plug" evidence="9">
    <location>
        <begin position="146"/>
        <end position="224"/>
    </location>
</feature>
<dbReference type="Pfam" id="PF25183">
    <property type="entry name" value="OMP_b-brl_4"/>
    <property type="match status" value="1"/>
</dbReference>
<reference evidence="11" key="2">
    <citation type="submission" date="2020-09" db="EMBL/GenBank/DDBJ databases">
        <authorList>
            <person name="Sun Q."/>
            <person name="Zhou Y."/>
        </authorList>
    </citation>
    <scope>NUCLEOTIDE SEQUENCE</scope>
    <source>
        <strain evidence="11">CGMCC 1.15958</strain>
    </source>
</reference>
<dbReference type="PANTHER" id="PTHR30069:SF29">
    <property type="entry name" value="HEMOGLOBIN AND HEMOGLOBIN-HAPTOGLOBIN-BINDING PROTEIN 1-RELATED"/>
    <property type="match status" value="1"/>
</dbReference>
<dbReference type="SUPFAM" id="SSF49464">
    <property type="entry name" value="Carboxypeptidase regulatory domain-like"/>
    <property type="match status" value="1"/>
</dbReference>
<comment type="subcellular location">
    <subcellularLocation>
        <location evidence="1 8">Cell outer membrane</location>
        <topology evidence="1 8">Multi-pass membrane protein</topology>
    </subcellularLocation>
</comment>
<dbReference type="InterPro" id="IPR057601">
    <property type="entry name" value="Oar-like_b-barrel"/>
</dbReference>
<keyword evidence="7 8" id="KW-0998">Cell outer membrane</keyword>
<dbReference type="EMBL" id="BMKK01000012">
    <property type="protein sequence ID" value="GGD76966.1"/>
    <property type="molecule type" value="Genomic_DNA"/>
</dbReference>
<gene>
    <name evidence="11" type="ORF">GCM10011514_46130</name>
</gene>
<dbReference type="InterPro" id="IPR008969">
    <property type="entry name" value="CarboxyPept-like_regulatory"/>
</dbReference>
<evidence type="ECO:0000313" key="12">
    <source>
        <dbReference type="Proteomes" id="UP000609064"/>
    </source>
</evidence>
<dbReference type="PANTHER" id="PTHR30069">
    <property type="entry name" value="TONB-DEPENDENT OUTER MEMBRANE RECEPTOR"/>
    <property type="match status" value="1"/>
</dbReference>
<evidence type="ECO:0000256" key="5">
    <source>
        <dbReference type="ARBA" id="ARBA00022729"/>
    </source>
</evidence>
<evidence type="ECO:0000256" key="6">
    <source>
        <dbReference type="ARBA" id="ARBA00023136"/>
    </source>
</evidence>
<dbReference type="PROSITE" id="PS52016">
    <property type="entry name" value="TONB_DEPENDENT_REC_3"/>
    <property type="match status" value="1"/>
</dbReference>
<organism evidence="11 12">
    <name type="scientific">Emticicia aquatilis</name>
    <dbReference type="NCBI Taxonomy" id="1537369"/>
    <lineage>
        <taxon>Bacteria</taxon>
        <taxon>Pseudomonadati</taxon>
        <taxon>Bacteroidota</taxon>
        <taxon>Cytophagia</taxon>
        <taxon>Cytophagales</taxon>
        <taxon>Leadbetterellaceae</taxon>
        <taxon>Emticicia</taxon>
    </lineage>
</organism>
<comment type="caution">
    <text evidence="11">The sequence shown here is derived from an EMBL/GenBank/DDBJ whole genome shotgun (WGS) entry which is preliminary data.</text>
</comment>
<dbReference type="Gene3D" id="2.40.170.20">
    <property type="entry name" value="TonB-dependent receptor, beta-barrel domain"/>
    <property type="match status" value="1"/>
</dbReference>
<proteinExistence type="inferred from homology"/>
<dbReference type="GO" id="GO:0009279">
    <property type="term" value="C:cell outer membrane"/>
    <property type="evidence" value="ECO:0007669"/>
    <property type="project" value="UniProtKB-SubCell"/>
</dbReference>
<dbReference type="Gene3D" id="2.170.130.10">
    <property type="entry name" value="TonB-dependent receptor, plug domain"/>
    <property type="match status" value="1"/>
</dbReference>
<keyword evidence="2 8" id="KW-0813">Transport</keyword>
<dbReference type="GO" id="GO:0015344">
    <property type="term" value="F:siderophore uptake transmembrane transporter activity"/>
    <property type="evidence" value="ECO:0007669"/>
    <property type="project" value="TreeGrafter"/>
</dbReference>
<evidence type="ECO:0000256" key="1">
    <source>
        <dbReference type="ARBA" id="ARBA00004571"/>
    </source>
</evidence>
<evidence type="ECO:0000259" key="9">
    <source>
        <dbReference type="Pfam" id="PF07715"/>
    </source>
</evidence>
<evidence type="ECO:0000256" key="7">
    <source>
        <dbReference type="ARBA" id="ARBA00023237"/>
    </source>
</evidence>
<keyword evidence="5" id="KW-0732">Signal</keyword>
<reference evidence="11" key="1">
    <citation type="journal article" date="2014" name="Int. J. Syst. Evol. Microbiol.">
        <title>Complete genome sequence of Corynebacterium casei LMG S-19264T (=DSM 44701T), isolated from a smear-ripened cheese.</title>
        <authorList>
            <consortium name="US DOE Joint Genome Institute (JGI-PGF)"/>
            <person name="Walter F."/>
            <person name="Albersmeier A."/>
            <person name="Kalinowski J."/>
            <person name="Ruckert C."/>
        </authorList>
    </citation>
    <scope>NUCLEOTIDE SEQUENCE</scope>
    <source>
        <strain evidence="11">CGMCC 1.15958</strain>
    </source>
</reference>
<dbReference type="AlphaFoldDB" id="A0A916Z5P4"/>
<keyword evidence="11" id="KW-0176">Collagen</keyword>
<evidence type="ECO:0000256" key="2">
    <source>
        <dbReference type="ARBA" id="ARBA00022448"/>
    </source>
</evidence>
<evidence type="ECO:0000256" key="4">
    <source>
        <dbReference type="ARBA" id="ARBA00022692"/>
    </source>
</evidence>
<evidence type="ECO:0000259" key="10">
    <source>
        <dbReference type="Pfam" id="PF25183"/>
    </source>
</evidence>
<dbReference type="InterPro" id="IPR039426">
    <property type="entry name" value="TonB-dep_rcpt-like"/>
</dbReference>
<dbReference type="Pfam" id="PF07715">
    <property type="entry name" value="Plug"/>
    <property type="match status" value="1"/>
</dbReference>